<accession>A0ABN9SZT9</accession>
<protein>
    <recommendedName>
        <fullName evidence="3">RRM domain-containing protein</fullName>
    </recommendedName>
</protein>
<feature type="domain" description="RRM" evidence="3">
    <location>
        <begin position="65"/>
        <end position="119"/>
    </location>
</feature>
<gene>
    <name evidence="4" type="ORF">PCOR1329_LOCUS34133</name>
</gene>
<evidence type="ECO:0000259" key="3">
    <source>
        <dbReference type="PROSITE" id="PS50102"/>
    </source>
</evidence>
<dbReference type="EMBL" id="CAUYUJ010014198">
    <property type="protein sequence ID" value="CAK0838107.1"/>
    <property type="molecule type" value="Genomic_DNA"/>
</dbReference>
<name>A0ABN9SZT9_9DINO</name>
<evidence type="ECO:0000313" key="4">
    <source>
        <dbReference type="EMBL" id="CAK0838107.1"/>
    </source>
</evidence>
<dbReference type="InterPro" id="IPR035979">
    <property type="entry name" value="RBD_domain_sf"/>
</dbReference>
<comment type="caution">
    <text evidence="4">The sequence shown here is derived from an EMBL/GenBank/DDBJ whole genome shotgun (WGS) entry which is preliminary data.</text>
</comment>
<evidence type="ECO:0000256" key="1">
    <source>
        <dbReference type="ARBA" id="ARBA00022884"/>
    </source>
</evidence>
<dbReference type="SMART" id="SM00360">
    <property type="entry name" value="RRM"/>
    <property type="match status" value="1"/>
</dbReference>
<dbReference type="Gene3D" id="3.30.70.330">
    <property type="match status" value="1"/>
</dbReference>
<keyword evidence="1 2" id="KW-0694">RNA-binding</keyword>
<dbReference type="InterPro" id="IPR012677">
    <property type="entry name" value="Nucleotide-bd_a/b_plait_sf"/>
</dbReference>
<evidence type="ECO:0000313" key="5">
    <source>
        <dbReference type="Proteomes" id="UP001189429"/>
    </source>
</evidence>
<dbReference type="SUPFAM" id="SSF54928">
    <property type="entry name" value="RNA-binding domain, RBD"/>
    <property type="match status" value="1"/>
</dbReference>
<dbReference type="PROSITE" id="PS50102">
    <property type="entry name" value="RRM"/>
    <property type="match status" value="1"/>
</dbReference>
<dbReference type="Pfam" id="PF00076">
    <property type="entry name" value="RRM_1"/>
    <property type="match status" value="1"/>
</dbReference>
<sequence length="119" mass="12214">MSGVPPSAPHLALFRGVAPVLQPPPGSKVAPMAATGVVMQPPAGYVPPAGAKKPQAGGGGSKNGVRLFVGGLPPEAEDSDIKEYFSKFGELTESQVIRDRATGKSRNFGFVGIADVSRE</sequence>
<dbReference type="PANTHER" id="PTHR48027">
    <property type="entry name" value="HETEROGENEOUS NUCLEAR RIBONUCLEOPROTEIN 87F-RELATED"/>
    <property type="match status" value="1"/>
</dbReference>
<evidence type="ECO:0000256" key="2">
    <source>
        <dbReference type="PROSITE-ProRule" id="PRU00176"/>
    </source>
</evidence>
<dbReference type="InterPro" id="IPR000504">
    <property type="entry name" value="RRM_dom"/>
</dbReference>
<dbReference type="Proteomes" id="UP001189429">
    <property type="component" value="Unassembled WGS sequence"/>
</dbReference>
<keyword evidence="5" id="KW-1185">Reference proteome</keyword>
<proteinExistence type="predicted"/>
<reference evidence="4" key="1">
    <citation type="submission" date="2023-10" db="EMBL/GenBank/DDBJ databases">
        <authorList>
            <person name="Chen Y."/>
            <person name="Shah S."/>
            <person name="Dougan E. K."/>
            <person name="Thang M."/>
            <person name="Chan C."/>
        </authorList>
    </citation>
    <scope>NUCLEOTIDE SEQUENCE [LARGE SCALE GENOMIC DNA]</scope>
</reference>
<dbReference type="InterPro" id="IPR052462">
    <property type="entry name" value="SLIRP/GR-RBP-like"/>
</dbReference>
<organism evidence="4 5">
    <name type="scientific">Prorocentrum cordatum</name>
    <dbReference type="NCBI Taxonomy" id="2364126"/>
    <lineage>
        <taxon>Eukaryota</taxon>
        <taxon>Sar</taxon>
        <taxon>Alveolata</taxon>
        <taxon>Dinophyceae</taxon>
        <taxon>Prorocentrales</taxon>
        <taxon>Prorocentraceae</taxon>
        <taxon>Prorocentrum</taxon>
    </lineage>
</organism>
<feature type="non-terminal residue" evidence="4">
    <location>
        <position position="119"/>
    </location>
</feature>